<comment type="caution">
    <text evidence="1">The sequence shown here is derived from an EMBL/GenBank/DDBJ whole genome shotgun (WGS) entry which is preliminary data.</text>
</comment>
<gene>
    <name evidence="1" type="ORF">ATZ36_11270</name>
</gene>
<evidence type="ECO:0000313" key="1">
    <source>
        <dbReference type="EMBL" id="OEG69148.1"/>
    </source>
</evidence>
<organism evidence="1 2">
    <name type="scientific">Endomicrobium trichonymphae</name>
    <dbReference type="NCBI Taxonomy" id="1408204"/>
    <lineage>
        <taxon>Bacteria</taxon>
        <taxon>Pseudomonadati</taxon>
        <taxon>Elusimicrobiota</taxon>
        <taxon>Endomicrobiia</taxon>
        <taxon>Endomicrobiales</taxon>
        <taxon>Endomicrobiaceae</taxon>
        <taxon>Candidatus Endomicrobiellum</taxon>
    </lineage>
</organism>
<keyword evidence="2" id="KW-1185">Reference proteome</keyword>
<dbReference type="Proteomes" id="UP000095237">
    <property type="component" value="Unassembled WGS sequence"/>
</dbReference>
<accession>A0A1E5IGL3</accession>
<dbReference type="EMBL" id="LNVX01000837">
    <property type="protein sequence ID" value="OEG69148.1"/>
    <property type="molecule type" value="Genomic_DNA"/>
</dbReference>
<protein>
    <submittedName>
        <fullName evidence="1">Uncharacterized protein</fullName>
    </submittedName>
</protein>
<dbReference type="AlphaFoldDB" id="A0A1E5IGL3"/>
<proteinExistence type="predicted"/>
<dbReference type="Pfam" id="PF08899">
    <property type="entry name" value="DUF1844"/>
    <property type="match status" value="1"/>
</dbReference>
<sequence>MILVGKGSIKRPEKEISDVNQYFLTMFASSTCCQLGKIQDPVDGKIKKDLQSVQIMIDIPLMLCDKTKGNLTKKEEGFKRNFVFC</sequence>
<name>A0A1E5IGL3_ENDTX</name>
<reference evidence="1 2" key="1">
    <citation type="submission" date="2015-11" db="EMBL/GenBank/DDBJ databases">
        <title>Evidence for parallel genomic evolution in an endosymbiosis of termite gut flagellates.</title>
        <authorList>
            <person name="Zheng H."/>
        </authorList>
    </citation>
    <scope>NUCLEOTIDE SEQUENCE [LARGE SCALE GENOMIC DNA]</scope>
    <source>
        <strain evidence="1 2">CET450</strain>
    </source>
</reference>
<dbReference type="InterPro" id="IPR014995">
    <property type="entry name" value="DUF1844"/>
</dbReference>
<evidence type="ECO:0000313" key="2">
    <source>
        <dbReference type="Proteomes" id="UP000095237"/>
    </source>
</evidence>